<evidence type="ECO:0000313" key="10">
    <source>
        <dbReference type="EMBL" id="KCW68496.1"/>
    </source>
</evidence>
<dbReference type="GO" id="GO:0000981">
    <property type="term" value="F:DNA-binding transcription factor activity, RNA polymerase II-specific"/>
    <property type="evidence" value="ECO:0000318"/>
    <property type="project" value="GO_Central"/>
</dbReference>
<dbReference type="InterPro" id="IPR033896">
    <property type="entry name" value="MEF2-like_N"/>
</dbReference>
<dbReference type="GO" id="GO:0045944">
    <property type="term" value="P:positive regulation of transcription by RNA polymerase II"/>
    <property type="evidence" value="ECO:0007669"/>
    <property type="project" value="InterPro"/>
</dbReference>
<dbReference type="InterPro" id="IPR050142">
    <property type="entry name" value="MADS-box/MEF2_TF"/>
</dbReference>
<protein>
    <submittedName>
        <fullName evidence="10">Uncharacterized protein</fullName>
    </submittedName>
</protein>
<dbReference type="AlphaFoldDB" id="A0A059BRD9"/>
<dbReference type="GO" id="GO:0000978">
    <property type="term" value="F:RNA polymerase II cis-regulatory region sequence-specific DNA binding"/>
    <property type="evidence" value="ECO:0000318"/>
    <property type="project" value="GO_Central"/>
</dbReference>
<dbReference type="OMA" id="HEWQPEV"/>
<evidence type="ECO:0000256" key="2">
    <source>
        <dbReference type="ARBA" id="ARBA00023015"/>
    </source>
</evidence>
<dbReference type="PROSITE" id="PS00350">
    <property type="entry name" value="MADS_BOX_1"/>
    <property type="match status" value="1"/>
</dbReference>
<dbReference type="InParanoid" id="A0A059BRD9"/>
<proteinExistence type="predicted"/>
<organism evidence="10">
    <name type="scientific">Eucalyptus grandis</name>
    <name type="common">Flooded gum</name>
    <dbReference type="NCBI Taxonomy" id="71139"/>
    <lineage>
        <taxon>Eukaryota</taxon>
        <taxon>Viridiplantae</taxon>
        <taxon>Streptophyta</taxon>
        <taxon>Embryophyta</taxon>
        <taxon>Tracheophyta</taxon>
        <taxon>Spermatophyta</taxon>
        <taxon>Magnoliopsida</taxon>
        <taxon>eudicotyledons</taxon>
        <taxon>Gunneridae</taxon>
        <taxon>Pentapetalae</taxon>
        <taxon>rosids</taxon>
        <taxon>malvids</taxon>
        <taxon>Myrtales</taxon>
        <taxon>Myrtaceae</taxon>
        <taxon>Myrtoideae</taxon>
        <taxon>Eucalypteae</taxon>
        <taxon>Eucalyptus</taxon>
    </lineage>
</organism>
<dbReference type="InterPro" id="IPR002487">
    <property type="entry name" value="TF_Kbox"/>
</dbReference>
<dbReference type="SUPFAM" id="SSF55455">
    <property type="entry name" value="SRF-like"/>
    <property type="match status" value="1"/>
</dbReference>
<sequence length="236" mass="26836">MAREKTKIKKIDKLTARQVTFSKRKRGLIKKAQELSVLCDADVSLIIFSATGKLHDFSSSSMEDTLTRYYGHHSNKVEKPVRPCVALEIENTNWKMLCNEVYDQAHELRQMKGEDLEGLNGEELEQLEKKLEAGLSLVIKTKEEQTWNEINKLQREEAQLIKENKQLKHEMKILDRGKLVTVNSELVNNVSIGSSSIPPLDDDSPYPPSSGVLSEAEVSDRRQPTGAFFCKQSIKY</sequence>
<feature type="domain" description="MADS-box" evidence="8">
    <location>
        <begin position="1"/>
        <end position="61"/>
    </location>
</feature>
<dbReference type="PRINTS" id="PR00404">
    <property type="entry name" value="MADSDOMAIN"/>
</dbReference>
<dbReference type="EMBL" id="KK198758">
    <property type="protein sequence ID" value="KCW68496.1"/>
    <property type="molecule type" value="Genomic_DNA"/>
</dbReference>
<dbReference type="GO" id="GO:0005634">
    <property type="term" value="C:nucleus"/>
    <property type="evidence" value="ECO:0007669"/>
    <property type="project" value="UniProtKB-SubCell"/>
</dbReference>
<evidence type="ECO:0000256" key="1">
    <source>
        <dbReference type="ARBA" id="ARBA00004123"/>
    </source>
</evidence>
<keyword evidence="6" id="KW-0175">Coiled coil</keyword>
<dbReference type="Pfam" id="PF01486">
    <property type="entry name" value="K-box"/>
    <property type="match status" value="1"/>
</dbReference>
<dbReference type="SMART" id="SM00432">
    <property type="entry name" value="MADS"/>
    <property type="match status" value="1"/>
</dbReference>
<name>A0A059BRD9_EUCGR</name>
<reference evidence="10" key="1">
    <citation type="submission" date="2013-07" db="EMBL/GenBank/DDBJ databases">
        <title>The genome of Eucalyptus grandis.</title>
        <authorList>
            <person name="Schmutz J."/>
            <person name="Hayes R."/>
            <person name="Myburg A."/>
            <person name="Tuskan G."/>
            <person name="Grattapaglia D."/>
            <person name="Rokhsar D.S."/>
        </authorList>
    </citation>
    <scope>NUCLEOTIDE SEQUENCE</scope>
    <source>
        <tissue evidence="10">Leaf extractions</tissue>
    </source>
</reference>
<keyword evidence="4" id="KW-0804">Transcription</keyword>
<evidence type="ECO:0000256" key="6">
    <source>
        <dbReference type="SAM" id="Coils"/>
    </source>
</evidence>
<feature type="domain" description="K-box" evidence="9">
    <location>
        <begin position="87"/>
        <end position="177"/>
    </location>
</feature>
<feature type="region of interest" description="Disordered" evidence="7">
    <location>
        <begin position="192"/>
        <end position="224"/>
    </location>
</feature>
<dbReference type="GO" id="GO:0046983">
    <property type="term" value="F:protein dimerization activity"/>
    <property type="evidence" value="ECO:0007669"/>
    <property type="project" value="InterPro"/>
</dbReference>
<dbReference type="Gene3D" id="3.40.1810.10">
    <property type="entry name" value="Transcription factor, MADS-box"/>
    <property type="match status" value="1"/>
</dbReference>
<comment type="subcellular location">
    <subcellularLocation>
        <location evidence="1">Nucleus</location>
    </subcellularLocation>
</comment>
<dbReference type="Gramene" id="KCW68496">
    <property type="protein sequence ID" value="KCW68496"/>
    <property type="gene ID" value="EUGRSUZ_F02145"/>
</dbReference>
<dbReference type="PANTHER" id="PTHR48019">
    <property type="entry name" value="SERUM RESPONSE FACTOR HOMOLOG"/>
    <property type="match status" value="1"/>
</dbReference>
<dbReference type="SMR" id="A0A059BRD9"/>
<evidence type="ECO:0000256" key="3">
    <source>
        <dbReference type="ARBA" id="ARBA00023125"/>
    </source>
</evidence>
<evidence type="ECO:0000256" key="4">
    <source>
        <dbReference type="ARBA" id="ARBA00023163"/>
    </source>
</evidence>
<evidence type="ECO:0000259" key="8">
    <source>
        <dbReference type="PROSITE" id="PS50066"/>
    </source>
</evidence>
<dbReference type="GO" id="GO:0006357">
    <property type="term" value="P:regulation of transcription by RNA polymerase II"/>
    <property type="evidence" value="ECO:0000318"/>
    <property type="project" value="GO_Central"/>
</dbReference>
<keyword evidence="5" id="KW-0539">Nucleus</keyword>
<dbReference type="eggNOG" id="KOG0014">
    <property type="taxonomic scope" value="Eukaryota"/>
</dbReference>
<keyword evidence="3" id="KW-0238">DNA-binding</keyword>
<dbReference type="InterPro" id="IPR002100">
    <property type="entry name" value="TF_MADSbox"/>
</dbReference>
<accession>A0A059BRD9</accession>
<gene>
    <name evidence="10" type="ORF">EUGRSUZ_F02145</name>
</gene>
<dbReference type="Pfam" id="PF00319">
    <property type="entry name" value="SRF-TF"/>
    <property type="match status" value="1"/>
</dbReference>
<dbReference type="InterPro" id="IPR036879">
    <property type="entry name" value="TF_MADSbox_sf"/>
</dbReference>
<dbReference type="PROSITE" id="PS51297">
    <property type="entry name" value="K_BOX"/>
    <property type="match status" value="1"/>
</dbReference>
<keyword evidence="2" id="KW-0805">Transcription regulation</keyword>
<dbReference type="PROSITE" id="PS50066">
    <property type="entry name" value="MADS_BOX_2"/>
    <property type="match status" value="1"/>
</dbReference>
<evidence type="ECO:0000259" key="9">
    <source>
        <dbReference type="PROSITE" id="PS51297"/>
    </source>
</evidence>
<evidence type="ECO:0000256" key="5">
    <source>
        <dbReference type="ARBA" id="ARBA00023242"/>
    </source>
</evidence>
<evidence type="ECO:0000256" key="7">
    <source>
        <dbReference type="SAM" id="MobiDB-lite"/>
    </source>
</evidence>
<dbReference type="CDD" id="cd00265">
    <property type="entry name" value="MADS_MEF2_like"/>
    <property type="match status" value="1"/>
</dbReference>
<feature type="coiled-coil region" evidence="6">
    <location>
        <begin position="124"/>
        <end position="170"/>
    </location>
</feature>